<comment type="caution">
    <text evidence="5">The sequence shown here is derived from an EMBL/GenBank/DDBJ whole genome shotgun (WGS) entry which is preliminary data.</text>
</comment>
<feature type="compositionally biased region" description="Basic and acidic residues" evidence="4">
    <location>
        <begin position="45"/>
        <end position="62"/>
    </location>
</feature>
<evidence type="ECO:0000313" key="6">
    <source>
        <dbReference type="Proteomes" id="UP000623129"/>
    </source>
</evidence>
<evidence type="ECO:0000256" key="2">
    <source>
        <dbReference type="ARBA" id="ARBA00022946"/>
    </source>
</evidence>
<accession>A0A833VYG5</accession>
<dbReference type="NCBIfam" id="TIGR00756">
    <property type="entry name" value="PPR"/>
    <property type="match status" value="1"/>
</dbReference>
<dbReference type="GO" id="GO:0003723">
    <property type="term" value="F:RNA binding"/>
    <property type="evidence" value="ECO:0007669"/>
    <property type="project" value="InterPro"/>
</dbReference>
<dbReference type="PANTHER" id="PTHR47926:SF519">
    <property type="entry name" value="DYW DOMAIN-CONTAINING PROTEIN"/>
    <property type="match status" value="1"/>
</dbReference>
<reference evidence="5" key="1">
    <citation type="submission" date="2020-01" db="EMBL/GenBank/DDBJ databases">
        <title>Genome sequence of Kobresia littledalei, the first chromosome-level genome in the family Cyperaceae.</title>
        <authorList>
            <person name="Qu G."/>
        </authorList>
    </citation>
    <scope>NUCLEOTIDE SEQUENCE</scope>
    <source>
        <strain evidence="5">C.B.Clarke</strain>
        <tissue evidence="5">Leaf</tissue>
    </source>
</reference>
<sequence>MGRGRLHRWSGERVALGGRRGIGGAAAARESILKERETRGGGGEEGMRGGTREKREGRDGKSGHHVVGRAGPSRATGTHFYSVQRTPFWCVQRTPIFTDQNAPTVKGGNIPCRRNRTGDQAEQEHFDPQNFGSLIPLTARSIHAHAIKTGIILSSAHISNILINCYCKTGLSSDAHTLFDETPNRDIVSWNPILSMHAKADSINSAQELFDKIPQRASVSWTTMIVWVQSTGSVQRGCWYIFGNSQLDIAVKLFDEMPEKNIISWNAVIAGYSQNGSVSNAVLSMYARCGNVTFARRVFGKIRLRKQTVTWTFMVVALAQHGMAKDALDLFERNTQARSEA</sequence>
<keyword evidence="1" id="KW-0677">Repeat</keyword>
<dbReference type="EMBL" id="SWLB01000006">
    <property type="protein sequence ID" value="KAF3337529.1"/>
    <property type="molecule type" value="Genomic_DNA"/>
</dbReference>
<keyword evidence="2" id="KW-0809">Transit peptide</keyword>
<dbReference type="Proteomes" id="UP000623129">
    <property type="component" value="Unassembled WGS sequence"/>
</dbReference>
<organism evidence="5 6">
    <name type="scientific">Carex littledalei</name>
    <dbReference type="NCBI Taxonomy" id="544730"/>
    <lineage>
        <taxon>Eukaryota</taxon>
        <taxon>Viridiplantae</taxon>
        <taxon>Streptophyta</taxon>
        <taxon>Embryophyta</taxon>
        <taxon>Tracheophyta</taxon>
        <taxon>Spermatophyta</taxon>
        <taxon>Magnoliopsida</taxon>
        <taxon>Liliopsida</taxon>
        <taxon>Poales</taxon>
        <taxon>Cyperaceae</taxon>
        <taxon>Cyperoideae</taxon>
        <taxon>Cariceae</taxon>
        <taxon>Carex</taxon>
        <taxon>Carex subgen. Euthyceras</taxon>
    </lineage>
</organism>
<evidence type="ECO:0000256" key="3">
    <source>
        <dbReference type="PROSITE-ProRule" id="PRU00708"/>
    </source>
</evidence>
<protein>
    <submittedName>
        <fullName evidence="5">Pentatricopeptide repeat-containing protein</fullName>
    </submittedName>
</protein>
<dbReference type="Gene3D" id="1.25.40.10">
    <property type="entry name" value="Tetratricopeptide repeat domain"/>
    <property type="match status" value="2"/>
</dbReference>
<evidence type="ECO:0000256" key="1">
    <source>
        <dbReference type="ARBA" id="ARBA00022737"/>
    </source>
</evidence>
<feature type="repeat" description="PPR" evidence="3">
    <location>
        <begin position="155"/>
        <end position="189"/>
    </location>
</feature>
<dbReference type="PANTHER" id="PTHR47926">
    <property type="entry name" value="PENTATRICOPEPTIDE REPEAT-CONTAINING PROTEIN"/>
    <property type="match status" value="1"/>
</dbReference>
<dbReference type="AlphaFoldDB" id="A0A833VYG5"/>
<dbReference type="OrthoDB" id="741665at2759"/>
<dbReference type="PROSITE" id="PS51375">
    <property type="entry name" value="PPR"/>
    <property type="match status" value="1"/>
</dbReference>
<dbReference type="InterPro" id="IPR002885">
    <property type="entry name" value="PPR_rpt"/>
</dbReference>
<evidence type="ECO:0000256" key="4">
    <source>
        <dbReference type="SAM" id="MobiDB-lite"/>
    </source>
</evidence>
<feature type="region of interest" description="Disordered" evidence="4">
    <location>
        <begin position="23"/>
        <end position="78"/>
    </location>
</feature>
<dbReference type="GO" id="GO:0009451">
    <property type="term" value="P:RNA modification"/>
    <property type="evidence" value="ECO:0007669"/>
    <property type="project" value="InterPro"/>
</dbReference>
<name>A0A833VYG5_9POAL</name>
<keyword evidence="6" id="KW-1185">Reference proteome</keyword>
<gene>
    <name evidence="5" type="ORF">FCM35_KLT18116</name>
</gene>
<evidence type="ECO:0000313" key="5">
    <source>
        <dbReference type="EMBL" id="KAF3337529.1"/>
    </source>
</evidence>
<dbReference type="Pfam" id="PF01535">
    <property type="entry name" value="PPR"/>
    <property type="match status" value="4"/>
</dbReference>
<dbReference type="InterPro" id="IPR046960">
    <property type="entry name" value="PPR_At4g14850-like_plant"/>
</dbReference>
<proteinExistence type="predicted"/>
<dbReference type="InterPro" id="IPR011990">
    <property type="entry name" value="TPR-like_helical_dom_sf"/>
</dbReference>